<dbReference type="AlphaFoldDB" id="A0A5J9THA8"/>
<name>A0A5J9THA8_9POAL</name>
<gene>
    <name evidence="2" type="ORF">EJB05_44345</name>
</gene>
<feature type="non-terminal residue" evidence="2">
    <location>
        <position position="209"/>
    </location>
</feature>
<comment type="caution">
    <text evidence="2">The sequence shown here is derived from an EMBL/GenBank/DDBJ whole genome shotgun (WGS) entry which is preliminary data.</text>
</comment>
<evidence type="ECO:0000313" key="2">
    <source>
        <dbReference type="EMBL" id="TVU10796.1"/>
    </source>
</evidence>
<organism evidence="2 3">
    <name type="scientific">Eragrostis curvula</name>
    <name type="common">weeping love grass</name>
    <dbReference type="NCBI Taxonomy" id="38414"/>
    <lineage>
        <taxon>Eukaryota</taxon>
        <taxon>Viridiplantae</taxon>
        <taxon>Streptophyta</taxon>
        <taxon>Embryophyta</taxon>
        <taxon>Tracheophyta</taxon>
        <taxon>Spermatophyta</taxon>
        <taxon>Magnoliopsida</taxon>
        <taxon>Liliopsida</taxon>
        <taxon>Poales</taxon>
        <taxon>Poaceae</taxon>
        <taxon>PACMAD clade</taxon>
        <taxon>Chloridoideae</taxon>
        <taxon>Eragrostideae</taxon>
        <taxon>Eragrostidinae</taxon>
        <taxon>Eragrostis</taxon>
    </lineage>
</organism>
<dbReference type="Proteomes" id="UP000324897">
    <property type="component" value="Chromosome 3"/>
</dbReference>
<accession>A0A5J9THA8</accession>
<proteinExistence type="predicted"/>
<keyword evidence="3" id="KW-1185">Reference proteome</keyword>
<feature type="non-terminal residue" evidence="2">
    <location>
        <position position="1"/>
    </location>
</feature>
<sequence>MAKRSNGPAMDPAVSDDVSTVAKIIGTFHTSDEEEIKEKRFLAIKRNAEVLRCMAEDDDRIKNARKKLFEQTTLASESLSMAETRLELLWNHMKLMTKAHNKLELVWRDHMNEFDTTALSCLRIGVTKAVSIFSKFHGEVEKVGAAMKKVVAAEEKDAAAAEEKEAAAMNAEEKEAAAVKKEAAAEDKEAAAVKKEAAADEAEQRGKPF</sequence>
<dbReference type="Gramene" id="TVU10796">
    <property type="protein sequence ID" value="TVU10796"/>
    <property type="gene ID" value="EJB05_44345"/>
</dbReference>
<evidence type="ECO:0000256" key="1">
    <source>
        <dbReference type="SAM" id="MobiDB-lite"/>
    </source>
</evidence>
<dbReference type="EMBL" id="RWGY01000039">
    <property type="protein sequence ID" value="TVU10796.1"/>
    <property type="molecule type" value="Genomic_DNA"/>
</dbReference>
<feature type="region of interest" description="Disordered" evidence="1">
    <location>
        <begin position="178"/>
        <end position="209"/>
    </location>
</feature>
<protein>
    <submittedName>
        <fullName evidence="2">Uncharacterized protein</fullName>
    </submittedName>
</protein>
<reference evidence="2 3" key="1">
    <citation type="journal article" date="2019" name="Sci. Rep.">
        <title>A high-quality genome of Eragrostis curvula grass provides insights into Poaceae evolution and supports new strategies to enhance forage quality.</title>
        <authorList>
            <person name="Carballo J."/>
            <person name="Santos B.A.C.M."/>
            <person name="Zappacosta D."/>
            <person name="Garbus I."/>
            <person name="Selva J.P."/>
            <person name="Gallo C.A."/>
            <person name="Diaz A."/>
            <person name="Albertini E."/>
            <person name="Caccamo M."/>
            <person name="Echenique V."/>
        </authorList>
    </citation>
    <scope>NUCLEOTIDE SEQUENCE [LARGE SCALE GENOMIC DNA]</scope>
    <source>
        <strain evidence="3">cv. Victoria</strain>
        <tissue evidence="2">Leaf</tissue>
    </source>
</reference>
<evidence type="ECO:0000313" key="3">
    <source>
        <dbReference type="Proteomes" id="UP000324897"/>
    </source>
</evidence>